<dbReference type="EMBL" id="CP071182">
    <property type="protein sequence ID" value="QSO48571.1"/>
    <property type="molecule type" value="Genomic_DNA"/>
</dbReference>
<accession>A0A9X7Z8S8</accession>
<gene>
    <name evidence="1" type="ORF">JZ786_06195</name>
</gene>
<proteinExistence type="predicted"/>
<dbReference type="KEGG" id="afx:JZ786_06195"/>
<protein>
    <submittedName>
        <fullName evidence="1">Uncharacterized protein</fullName>
    </submittedName>
</protein>
<dbReference type="RefSeq" id="WP_206657902.1">
    <property type="nucleotide sequence ID" value="NZ_CP071182.1"/>
</dbReference>
<sequence>MIRGISDTYFGADINYRIRDLPGLYLSYANIHIYPSEYNLGYNQSTLVWGQTVGLLSGVFGGYLTSAYQALGPGDGLCVRPGDLARFLDDVKSFRPS</sequence>
<reference evidence="1 2" key="1">
    <citation type="submission" date="2021-02" db="EMBL/GenBank/DDBJ databases">
        <title>Alicyclobacillus curvatus sp. nov. and Alicyclobacillus mengziensis sp. nov., two acidophilic bacteria isolated from acid mine drainage.</title>
        <authorList>
            <person name="Huang Y."/>
        </authorList>
    </citation>
    <scope>NUCLEOTIDE SEQUENCE [LARGE SCALE GENOMIC DNA]</scope>
    <source>
        <strain evidence="1 2">S30H14</strain>
    </source>
</reference>
<dbReference type="AlphaFoldDB" id="A0A9X7Z8S8"/>
<keyword evidence="2" id="KW-1185">Reference proteome</keyword>
<name>A0A9X7Z8S8_9BACL</name>
<dbReference type="Proteomes" id="UP000663505">
    <property type="component" value="Chromosome"/>
</dbReference>
<organism evidence="1 2">
    <name type="scientific">Alicyclobacillus mengziensis</name>
    <dbReference type="NCBI Taxonomy" id="2931921"/>
    <lineage>
        <taxon>Bacteria</taxon>
        <taxon>Bacillati</taxon>
        <taxon>Bacillota</taxon>
        <taxon>Bacilli</taxon>
        <taxon>Bacillales</taxon>
        <taxon>Alicyclobacillaceae</taxon>
        <taxon>Alicyclobacillus</taxon>
    </lineage>
</organism>
<evidence type="ECO:0000313" key="1">
    <source>
        <dbReference type="EMBL" id="QSO48571.1"/>
    </source>
</evidence>
<evidence type="ECO:0000313" key="2">
    <source>
        <dbReference type="Proteomes" id="UP000663505"/>
    </source>
</evidence>